<comment type="subcellular location">
    <subcellularLocation>
        <location evidence="1">Membrane</location>
    </subcellularLocation>
</comment>
<comment type="similarity">
    <text evidence="3">Belongs to the methyl-accepting chemotaxis (MCP) protein family.</text>
</comment>
<dbReference type="PRINTS" id="PR00260">
    <property type="entry name" value="CHEMTRNSDUCR"/>
</dbReference>
<evidence type="ECO:0000256" key="2">
    <source>
        <dbReference type="ARBA" id="ARBA00023224"/>
    </source>
</evidence>
<gene>
    <name evidence="7" type="ORF">CWI75_03455</name>
</gene>
<evidence type="ECO:0000256" key="4">
    <source>
        <dbReference type="PROSITE-ProRule" id="PRU00284"/>
    </source>
</evidence>
<dbReference type="SUPFAM" id="SSF58104">
    <property type="entry name" value="Methyl-accepting chemotaxis protein (MCP) signaling domain"/>
    <property type="match status" value="1"/>
</dbReference>
<dbReference type="InterPro" id="IPR004090">
    <property type="entry name" value="Chemotax_Me-accpt_rcpt"/>
</dbReference>
<organism evidence="7 8">
    <name type="scientific">Kineobactrum sediminis</name>
    <dbReference type="NCBI Taxonomy" id="1905677"/>
    <lineage>
        <taxon>Bacteria</taxon>
        <taxon>Pseudomonadati</taxon>
        <taxon>Pseudomonadota</taxon>
        <taxon>Gammaproteobacteria</taxon>
        <taxon>Cellvibrionales</taxon>
        <taxon>Halieaceae</taxon>
        <taxon>Kineobactrum</taxon>
    </lineage>
</organism>
<evidence type="ECO:0000256" key="1">
    <source>
        <dbReference type="ARBA" id="ARBA00004370"/>
    </source>
</evidence>
<reference evidence="8" key="1">
    <citation type="submission" date="2017-11" db="EMBL/GenBank/DDBJ databases">
        <title>The draft genome sequence of Chromatocurvus sp. F02.</title>
        <authorList>
            <person name="Du Z.-J."/>
            <person name="Chang Y.-Q."/>
        </authorList>
    </citation>
    <scope>NUCLEOTIDE SEQUENCE [LARGE SCALE GENOMIC DNA]</scope>
    <source>
        <strain evidence="8">F02</strain>
    </source>
</reference>
<evidence type="ECO:0000259" key="6">
    <source>
        <dbReference type="PROSITE" id="PS50111"/>
    </source>
</evidence>
<evidence type="ECO:0000313" key="8">
    <source>
        <dbReference type="Proteomes" id="UP000234845"/>
    </source>
</evidence>
<evidence type="ECO:0000313" key="7">
    <source>
        <dbReference type="EMBL" id="PLW84408.1"/>
    </source>
</evidence>
<dbReference type="GO" id="GO:0016020">
    <property type="term" value="C:membrane"/>
    <property type="evidence" value="ECO:0007669"/>
    <property type="project" value="UniProtKB-SubCell"/>
</dbReference>
<feature type="transmembrane region" description="Helical" evidence="5">
    <location>
        <begin position="12"/>
        <end position="32"/>
    </location>
</feature>
<accession>A0A2N5Y7P2</accession>
<dbReference type="PANTHER" id="PTHR32089:SF112">
    <property type="entry name" value="LYSOZYME-LIKE PROTEIN-RELATED"/>
    <property type="match status" value="1"/>
</dbReference>
<dbReference type="PROSITE" id="PS50111">
    <property type="entry name" value="CHEMOTAXIS_TRANSDUC_2"/>
    <property type="match status" value="1"/>
</dbReference>
<feature type="transmembrane region" description="Helical" evidence="5">
    <location>
        <begin position="52"/>
        <end position="71"/>
    </location>
</feature>
<name>A0A2N5Y7P2_9GAMM</name>
<evidence type="ECO:0000256" key="3">
    <source>
        <dbReference type="ARBA" id="ARBA00029447"/>
    </source>
</evidence>
<dbReference type="Proteomes" id="UP000234845">
    <property type="component" value="Unassembled WGS sequence"/>
</dbReference>
<dbReference type="AlphaFoldDB" id="A0A2N5Y7P2"/>
<dbReference type="GO" id="GO:0007165">
    <property type="term" value="P:signal transduction"/>
    <property type="evidence" value="ECO:0007669"/>
    <property type="project" value="UniProtKB-KW"/>
</dbReference>
<sequence>MSQKSIFGAVPPGLAAVTVGILLCLAGMFYALGLMPAGSGAASEWAALRATIMGAAGVLLVSAVIALALLWRTFREGNQPTAAEGVNSALRKIAEGDLTTTASGDSPTTAAIAEQLNNATARQRELIHNIRAPFETIATEIHKLGRASAGQSQTSAELARQLHDAAAALARSLQGAEDIKSASGDVVTTSNDYRQRVARSHTLSRDMSRAAVEVRESVQATSKSAKRQGELIQSVSTAAEYIQSLNTKISVVAINTRIEAERAGEYGRPFLGIAEAIADLLREAEEEGRKITAEVRMLQGLSAENLHSMENTVGAVVTILEFVERIDGALEDINRGAGETARIITSLAERSGQSTASALELESLLDHIREQNLSLGQNSELAQKSVGVLQQTVAGFARNLGRFKIDDTGSGGYVESFAQESAVAADVPETAVATRDVSAARSRAAL</sequence>
<keyword evidence="5" id="KW-0472">Membrane</keyword>
<feature type="domain" description="Methyl-accepting transducer" evidence="6">
    <location>
        <begin position="133"/>
        <end position="369"/>
    </location>
</feature>
<dbReference type="GO" id="GO:0004888">
    <property type="term" value="F:transmembrane signaling receptor activity"/>
    <property type="evidence" value="ECO:0007669"/>
    <property type="project" value="InterPro"/>
</dbReference>
<dbReference type="OrthoDB" id="9177152at2"/>
<evidence type="ECO:0000256" key="5">
    <source>
        <dbReference type="SAM" id="Phobius"/>
    </source>
</evidence>
<dbReference type="EMBL" id="PKLZ01000001">
    <property type="protein sequence ID" value="PLW84408.1"/>
    <property type="molecule type" value="Genomic_DNA"/>
</dbReference>
<comment type="caution">
    <text evidence="7">The sequence shown here is derived from an EMBL/GenBank/DDBJ whole genome shotgun (WGS) entry which is preliminary data.</text>
</comment>
<keyword evidence="8" id="KW-1185">Reference proteome</keyword>
<proteinExistence type="inferred from homology"/>
<keyword evidence="5" id="KW-0812">Transmembrane</keyword>
<dbReference type="RefSeq" id="WP_101520042.1">
    <property type="nucleotide sequence ID" value="NZ_PKLZ01000001.1"/>
</dbReference>
<keyword evidence="5" id="KW-1133">Transmembrane helix</keyword>
<dbReference type="Gene3D" id="1.10.287.950">
    <property type="entry name" value="Methyl-accepting chemotaxis protein"/>
    <property type="match status" value="1"/>
</dbReference>
<dbReference type="PANTHER" id="PTHR32089">
    <property type="entry name" value="METHYL-ACCEPTING CHEMOTAXIS PROTEIN MCPB"/>
    <property type="match status" value="1"/>
</dbReference>
<dbReference type="Pfam" id="PF00015">
    <property type="entry name" value="MCPsignal"/>
    <property type="match status" value="1"/>
</dbReference>
<protein>
    <recommendedName>
        <fullName evidence="6">Methyl-accepting transducer domain-containing protein</fullName>
    </recommendedName>
</protein>
<keyword evidence="2 4" id="KW-0807">Transducer</keyword>
<dbReference type="GO" id="GO:0006935">
    <property type="term" value="P:chemotaxis"/>
    <property type="evidence" value="ECO:0007669"/>
    <property type="project" value="InterPro"/>
</dbReference>
<dbReference type="InterPro" id="IPR004089">
    <property type="entry name" value="MCPsignal_dom"/>
</dbReference>